<dbReference type="AlphaFoldDB" id="A0A5B7HN40"/>
<reference evidence="1 2" key="1">
    <citation type="submission" date="2019-05" db="EMBL/GenBank/DDBJ databases">
        <title>Another draft genome of Portunus trituberculatus and its Hox gene families provides insights of decapod evolution.</title>
        <authorList>
            <person name="Jeong J.-H."/>
            <person name="Song I."/>
            <person name="Kim S."/>
            <person name="Choi T."/>
            <person name="Kim D."/>
            <person name="Ryu S."/>
            <person name="Kim W."/>
        </authorList>
    </citation>
    <scope>NUCLEOTIDE SEQUENCE [LARGE SCALE GENOMIC DNA]</scope>
    <source>
        <tissue evidence="1">Muscle</tissue>
    </source>
</reference>
<protein>
    <submittedName>
        <fullName evidence="1">Uncharacterized protein</fullName>
    </submittedName>
</protein>
<proteinExistence type="predicted"/>
<organism evidence="1 2">
    <name type="scientific">Portunus trituberculatus</name>
    <name type="common">Swimming crab</name>
    <name type="synonym">Neptunus trituberculatus</name>
    <dbReference type="NCBI Taxonomy" id="210409"/>
    <lineage>
        <taxon>Eukaryota</taxon>
        <taxon>Metazoa</taxon>
        <taxon>Ecdysozoa</taxon>
        <taxon>Arthropoda</taxon>
        <taxon>Crustacea</taxon>
        <taxon>Multicrustacea</taxon>
        <taxon>Malacostraca</taxon>
        <taxon>Eumalacostraca</taxon>
        <taxon>Eucarida</taxon>
        <taxon>Decapoda</taxon>
        <taxon>Pleocyemata</taxon>
        <taxon>Brachyura</taxon>
        <taxon>Eubrachyura</taxon>
        <taxon>Portunoidea</taxon>
        <taxon>Portunidae</taxon>
        <taxon>Portuninae</taxon>
        <taxon>Portunus</taxon>
    </lineage>
</organism>
<sequence>MINSKIILPASITAPSSWAIIRGGGEEMPARGGVGEGAADVRRYLRKTGSELYWGGTWGTTLKEIAWEATLWKSNKINRNI</sequence>
<evidence type="ECO:0000313" key="1">
    <source>
        <dbReference type="EMBL" id="MPC71149.1"/>
    </source>
</evidence>
<evidence type="ECO:0000313" key="2">
    <source>
        <dbReference type="Proteomes" id="UP000324222"/>
    </source>
</evidence>
<gene>
    <name evidence="1" type="ORF">E2C01_065419</name>
</gene>
<name>A0A5B7HN40_PORTR</name>
<comment type="caution">
    <text evidence="1">The sequence shown here is derived from an EMBL/GenBank/DDBJ whole genome shotgun (WGS) entry which is preliminary data.</text>
</comment>
<dbReference type="EMBL" id="VSRR010032390">
    <property type="protein sequence ID" value="MPC71149.1"/>
    <property type="molecule type" value="Genomic_DNA"/>
</dbReference>
<accession>A0A5B7HN40</accession>
<dbReference type="Proteomes" id="UP000324222">
    <property type="component" value="Unassembled WGS sequence"/>
</dbReference>
<keyword evidence="2" id="KW-1185">Reference proteome</keyword>